<dbReference type="InterPro" id="IPR039731">
    <property type="entry name" value="Rce1"/>
</dbReference>
<sequence>MEEEAISKSAAAATACTAMALLYVAILHAPTLILRLPPPPSFDSFMIRRFIGAAVSSVLSLLICTLILPIRSKEASILFDVYGIRVDHIIGKRVNGC</sequence>
<keyword evidence="1" id="KW-1133">Transmembrane helix</keyword>
<dbReference type="OrthoDB" id="271604at2759"/>
<evidence type="ECO:0000256" key="1">
    <source>
        <dbReference type="SAM" id="Phobius"/>
    </source>
</evidence>
<dbReference type="GO" id="GO:0004222">
    <property type="term" value="F:metalloendopeptidase activity"/>
    <property type="evidence" value="ECO:0007669"/>
    <property type="project" value="InterPro"/>
</dbReference>
<reference evidence="2" key="1">
    <citation type="submission" date="2020-03" db="EMBL/GenBank/DDBJ databases">
        <title>Castanea mollissima Vanexum genome sequencing.</title>
        <authorList>
            <person name="Staton M."/>
        </authorList>
    </citation>
    <scope>NUCLEOTIDE SEQUENCE</scope>
    <source>
        <tissue evidence="2">Leaf</tissue>
    </source>
</reference>
<dbReference type="AlphaFoldDB" id="A0A8J4QQ47"/>
<accession>A0A8J4QQ47</accession>
<feature type="transmembrane region" description="Helical" evidence="1">
    <location>
        <begin position="46"/>
        <end position="68"/>
    </location>
</feature>
<proteinExistence type="predicted"/>
<dbReference type="GO" id="GO:0071586">
    <property type="term" value="P:CAAX-box protein processing"/>
    <property type="evidence" value="ECO:0007669"/>
    <property type="project" value="InterPro"/>
</dbReference>
<gene>
    <name evidence="2" type="ORF">CMV_023586</name>
</gene>
<keyword evidence="1" id="KW-0812">Transmembrane</keyword>
<protein>
    <submittedName>
        <fullName evidence="2">Uncharacterized protein</fullName>
    </submittedName>
</protein>
<evidence type="ECO:0000313" key="3">
    <source>
        <dbReference type="Proteomes" id="UP000737018"/>
    </source>
</evidence>
<comment type="caution">
    <text evidence="2">The sequence shown here is derived from an EMBL/GenBank/DDBJ whole genome shotgun (WGS) entry which is preliminary data.</text>
</comment>
<keyword evidence="1" id="KW-0472">Membrane</keyword>
<name>A0A8J4QQ47_9ROSI</name>
<keyword evidence="3" id="KW-1185">Reference proteome</keyword>
<dbReference type="Proteomes" id="UP000737018">
    <property type="component" value="Unassembled WGS sequence"/>
</dbReference>
<evidence type="ECO:0000313" key="2">
    <source>
        <dbReference type="EMBL" id="KAF3950689.1"/>
    </source>
</evidence>
<feature type="transmembrane region" description="Helical" evidence="1">
    <location>
        <begin position="12"/>
        <end position="34"/>
    </location>
</feature>
<dbReference type="PANTHER" id="PTHR13046">
    <property type="entry name" value="PROTEASE U48 CAAX PRENYL PROTEASE RCE1"/>
    <property type="match status" value="1"/>
</dbReference>
<dbReference type="GO" id="GO:0005789">
    <property type="term" value="C:endoplasmic reticulum membrane"/>
    <property type="evidence" value="ECO:0007669"/>
    <property type="project" value="InterPro"/>
</dbReference>
<dbReference type="EMBL" id="JRKL02005319">
    <property type="protein sequence ID" value="KAF3950689.1"/>
    <property type="molecule type" value="Genomic_DNA"/>
</dbReference>
<dbReference type="PANTHER" id="PTHR13046:SF0">
    <property type="entry name" value="CAAX PRENYL PROTEASE 2"/>
    <property type="match status" value="1"/>
</dbReference>
<organism evidence="2 3">
    <name type="scientific">Castanea mollissima</name>
    <name type="common">Chinese chestnut</name>
    <dbReference type="NCBI Taxonomy" id="60419"/>
    <lineage>
        <taxon>Eukaryota</taxon>
        <taxon>Viridiplantae</taxon>
        <taxon>Streptophyta</taxon>
        <taxon>Embryophyta</taxon>
        <taxon>Tracheophyta</taxon>
        <taxon>Spermatophyta</taxon>
        <taxon>Magnoliopsida</taxon>
        <taxon>eudicotyledons</taxon>
        <taxon>Gunneridae</taxon>
        <taxon>Pentapetalae</taxon>
        <taxon>rosids</taxon>
        <taxon>fabids</taxon>
        <taxon>Fagales</taxon>
        <taxon>Fagaceae</taxon>
        <taxon>Castanea</taxon>
    </lineage>
</organism>